<evidence type="ECO:0000313" key="2">
    <source>
        <dbReference type="EMBL" id="OJJ84973.1"/>
    </source>
</evidence>
<dbReference type="AlphaFoldDB" id="A0A1L9VM27"/>
<dbReference type="EMBL" id="KV878895">
    <property type="protein sequence ID" value="OJJ84973.1"/>
    <property type="molecule type" value="Genomic_DNA"/>
</dbReference>
<dbReference type="GeneID" id="34462609"/>
<dbReference type="RefSeq" id="XP_022401671.1">
    <property type="nucleotide sequence ID" value="XM_022546348.1"/>
</dbReference>
<keyword evidence="1" id="KW-1133">Transmembrane helix</keyword>
<proteinExistence type="predicted"/>
<dbReference type="Proteomes" id="UP000184300">
    <property type="component" value="Unassembled WGS sequence"/>
</dbReference>
<keyword evidence="1" id="KW-0472">Membrane</keyword>
<organism evidence="2 3">
    <name type="scientific">Aspergillus glaucus CBS 516.65</name>
    <dbReference type="NCBI Taxonomy" id="1160497"/>
    <lineage>
        <taxon>Eukaryota</taxon>
        <taxon>Fungi</taxon>
        <taxon>Dikarya</taxon>
        <taxon>Ascomycota</taxon>
        <taxon>Pezizomycotina</taxon>
        <taxon>Eurotiomycetes</taxon>
        <taxon>Eurotiomycetidae</taxon>
        <taxon>Eurotiales</taxon>
        <taxon>Aspergillaceae</taxon>
        <taxon>Aspergillus</taxon>
        <taxon>Aspergillus subgen. Aspergillus</taxon>
    </lineage>
</organism>
<dbReference type="VEuPathDB" id="FungiDB:ASPGLDRAFT_45932"/>
<evidence type="ECO:0000256" key="1">
    <source>
        <dbReference type="SAM" id="Phobius"/>
    </source>
</evidence>
<keyword evidence="1" id="KW-0812">Transmembrane</keyword>
<reference evidence="3" key="1">
    <citation type="journal article" date="2017" name="Genome Biol.">
        <title>Comparative genomics reveals high biological diversity and specific adaptations in the industrially and medically important fungal genus Aspergillus.</title>
        <authorList>
            <person name="de Vries R.P."/>
            <person name="Riley R."/>
            <person name="Wiebenga A."/>
            <person name="Aguilar-Osorio G."/>
            <person name="Amillis S."/>
            <person name="Uchima C.A."/>
            <person name="Anderluh G."/>
            <person name="Asadollahi M."/>
            <person name="Askin M."/>
            <person name="Barry K."/>
            <person name="Battaglia E."/>
            <person name="Bayram O."/>
            <person name="Benocci T."/>
            <person name="Braus-Stromeyer S.A."/>
            <person name="Caldana C."/>
            <person name="Canovas D."/>
            <person name="Cerqueira G.C."/>
            <person name="Chen F."/>
            <person name="Chen W."/>
            <person name="Choi C."/>
            <person name="Clum A."/>
            <person name="Dos Santos R.A."/>
            <person name="Damasio A.R."/>
            <person name="Diallinas G."/>
            <person name="Emri T."/>
            <person name="Fekete E."/>
            <person name="Flipphi M."/>
            <person name="Freyberg S."/>
            <person name="Gallo A."/>
            <person name="Gournas C."/>
            <person name="Habgood R."/>
            <person name="Hainaut M."/>
            <person name="Harispe M.L."/>
            <person name="Henrissat B."/>
            <person name="Hilden K.S."/>
            <person name="Hope R."/>
            <person name="Hossain A."/>
            <person name="Karabika E."/>
            <person name="Karaffa L."/>
            <person name="Karanyi Z."/>
            <person name="Krasevec N."/>
            <person name="Kuo A."/>
            <person name="Kusch H."/>
            <person name="LaButti K."/>
            <person name="Lagendijk E.L."/>
            <person name="Lapidus A."/>
            <person name="Levasseur A."/>
            <person name="Lindquist E."/>
            <person name="Lipzen A."/>
            <person name="Logrieco A.F."/>
            <person name="MacCabe A."/>
            <person name="Maekelae M.R."/>
            <person name="Malavazi I."/>
            <person name="Melin P."/>
            <person name="Meyer V."/>
            <person name="Mielnichuk N."/>
            <person name="Miskei M."/>
            <person name="Molnar A.P."/>
            <person name="Mule G."/>
            <person name="Ngan C.Y."/>
            <person name="Orejas M."/>
            <person name="Orosz E."/>
            <person name="Ouedraogo J.P."/>
            <person name="Overkamp K.M."/>
            <person name="Park H.-S."/>
            <person name="Perrone G."/>
            <person name="Piumi F."/>
            <person name="Punt P.J."/>
            <person name="Ram A.F."/>
            <person name="Ramon A."/>
            <person name="Rauscher S."/>
            <person name="Record E."/>
            <person name="Riano-Pachon D.M."/>
            <person name="Robert V."/>
            <person name="Roehrig J."/>
            <person name="Ruller R."/>
            <person name="Salamov A."/>
            <person name="Salih N.S."/>
            <person name="Samson R.A."/>
            <person name="Sandor E."/>
            <person name="Sanguinetti M."/>
            <person name="Schuetze T."/>
            <person name="Sepcic K."/>
            <person name="Shelest E."/>
            <person name="Sherlock G."/>
            <person name="Sophianopoulou V."/>
            <person name="Squina F.M."/>
            <person name="Sun H."/>
            <person name="Susca A."/>
            <person name="Todd R.B."/>
            <person name="Tsang A."/>
            <person name="Unkles S.E."/>
            <person name="van de Wiele N."/>
            <person name="van Rossen-Uffink D."/>
            <person name="Oliveira J.V."/>
            <person name="Vesth T.C."/>
            <person name="Visser J."/>
            <person name="Yu J.-H."/>
            <person name="Zhou M."/>
            <person name="Andersen M.R."/>
            <person name="Archer D.B."/>
            <person name="Baker S.E."/>
            <person name="Benoit I."/>
            <person name="Brakhage A.A."/>
            <person name="Braus G.H."/>
            <person name="Fischer R."/>
            <person name="Frisvad J.C."/>
            <person name="Goldman G.H."/>
            <person name="Houbraken J."/>
            <person name="Oakley B."/>
            <person name="Pocsi I."/>
            <person name="Scazzocchio C."/>
            <person name="Seiboth B."/>
            <person name="vanKuyk P.A."/>
            <person name="Wortman J."/>
            <person name="Dyer P.S."/>
            <person name="Grigoriev I.V."/>
        </authorList>
    </citation>
    <scope>NUCLEOTIDE SEQUENCE [LARGE SCALE GENOMIC DNA]</scope>
    <source>
        <strain evidence="3">CBS 516.65</strain>
    </source>
</reference>
<protein>
    <submittedName>
        <fullName evidence="2">Uncharacterized protein</fullName>
    </submittedName>
</protein>
<keyword evidence="3" id="KW-1185">Reference proteome</keyword>
<accession>A0A1L9VM27</accession>
<sequence length="70" mass="7985">MNDPKNKTSTTITADAYPGPISPTHHKGLRWKNLLSTILTVILFFFILIFTEWCALNPAQIPELNSPWLF</sequence>
<feature type="transmembrane region" description="Helical" evidence="1">
    <location>
        <begin position="34"/>
        <end position="56"/>
    </location>
</feature>
<evidence type="ECO:0000313" key="3">
    <source>
        <dbReference type="Proteomes" id="UP000184300"/>
    </source>
</evidence>
<gene>
    <name evidence="2" type="ORF">ASPGLDRAFT_45932</name>
</gene>
<name>A0A1L9VM27_ASPGL</name>